<dbReference type="Proteomes" id="UP001165044">
    <property type="component" value="Unassembled WGS sequence"/>
</dbReference>
<evidence type="ECO:0000259" key="9">
    <source>
        <dbReference type="Pfam" id="PF01432"/>
    </source>
</evidence>
<dbReference type="Gene3D" id="1.10.1370.10">
    <property type="entry name" value="Neurolysin, domain 3"/>
    <property type="match status" value="1"/>
</dbReference>
<keyword evidence="4 7" id="KW-0378">Hydrolase</keyword>
<proteinExistence type="inferred from homology"/>
<dbReference type="PANTHER" id="PTHR43660">
    <property type="entry name" value="DIPEPTIDYL CARBOXYPEPTIDASE"/>
    <property type="match status" value="1"/>
</dbReference>
<keyword evidence="5 7" id="KW-0862">Zinc</keyword>
<evidence type="ECO:0000256" key="5">
    <source>
        <dbReference type="ARBA" id="ARBA00022833"/>
    </source>
</evidence>
<dbReference type="Gene3D" id="3.40.390.10">
    <property type="entry name" value="Collagenase (Catalytic Domain)"/>
    <property type="match status" value="1"/>
</dbReference>
<dbReference type="InterPro" id="IPR024077">
    <property type="entry name" value="Neurolysin/TOP_dom2"/>
</dbReference>
<reference evidence="10" key="1">
    <citation type="journal article" date="2023" name="Antonie Van Leeuwenhoek">
        <title>Mesoterricola silvestris gen. nov., sp. nov., Mesoterricola sediminis sp. nov., Geothrix oryzae sp. nov., Geothrix edaphica sp. nov., Geothrix rubra sp. nov., and Geothrix limicola sp. nov., six novel members of Acidobacteriota isolated from soils.</title>
        <authorList>
            <person name="Itoh H."/>
            <person name="Sugisawa Y."/>
            <person name="Mise K."/>
            <person name="Xu Z."/>
            <person name="Kuniyasu M."/>
            <person name="Ushijima N."/>
            <person name="Kawano K."/>
            <person name="Kobayashi E."/>
            <person name="Shiratori Y."/>
            <person name="Masuda Y."/>
            <person name="Senoo K."/>
        </authorList>
    </citation>
    <scope>NUCLEOTIDE SEQUENCE</scope>
    <source>
        <strain evidence="10">Red802</strain>
    </source>
</reference>
<evidence type="ECO:0000313" key="10">
    <source>
        <dbReference type="EMBL" id="GLH68046.1"/>
    </source>
</evidence>
<dbReference type="InterPro" id="IPR045090">
    <property type="entry name" value="Pept_M3A_M3B"/>
</dbReference>
<dbReference type="RefSeq" id="WP_285609688.1">
    <property type="nucleotide sequence ID" value="NZ_BSDC01000003.1"/>
</dbReference>
<evidence type="ECO:0000313" key="11">
    <source>
        <dbReference type="Proteomes" id="UP001165044"/>
    </source>
</evidence>
<dbReference type="EMBL" id="BSDC01000003">
    <property type="protein sequence ID" value="GLH68046.1"/>
    <property type="molecule type" value="Genomic_DNA"/>
</dbReference>
<dbReference type="InterPro" id="IPR024079">
    <property type="entry name" value="MetalloPept_cat_dom_sf"/>
</dbReference>
<evidence type="ECO:0000256" key="6">
    <source>
        <dbReference type="ARBA" id="ARBA00023049"/>
    </source>
</evidence>
<dbReference type="GO" id="GO:0004180">
    <property type="term" value="F:carboxypeptidase activity"/>
    <property type="evidence" value="ECO:0007669"/>
    <property type="project" value="UniProtKB-KW"/>
</dbReference>
<comment type="similarity">
    <text evidence="1 7">Belongs to the peptidase M3 family.</text>
</comment>
<evidence type="ECO:0000256" key="3">
    <source>
        <dbReference type="ARBA" id="ARBA00022723"/>
    </source>
</evidence>
<dbReference type="Gene3D" id="1.10.1370.40">
    <property type="match status" value="1"/>
</dbReference>
<comment type="caution">
    <text evidence="10">The sequence shown here is derived from an EMBL/GenBank/DDBJ whole genome shotgun (WGS) entry which is preliminary data.</text>
</comment>
<evidence type="ECO:0000256" key="1">
    <source>
        <dbReference type="ARBA" id="ARBA00006040"/>
    </source>
</evidence>
<feature type="chain" id="PRO_5045395212" evidence="8">
    <location>
        <begin position="18"/>
        <end position="697"/>
    </location>
</feature>
<feature type="domain" description="Peptidase M3A/M3B catalytic" evidence="9">
    <location>
        <begin position="250"/>
        <end position="695"/>
    </location>
</feature>
<dbReference type="CDD" id="cd06456">
    <property type="entry name" value="M3A_DCP"/>
    <property type="match status" value="1"/>
</dbReference>
<feature type="signal peptide" evidence="8">
    <location>
        <begin position="1"/>
        <end position="17"/>
    </location>
</feature>
<evidence type="ECO:0000256" key="2">
    <source>
        <dbReference type="ARBA" id="ARBA00022670"/>
    </source>
</evidence>
<keyword evidence="11" id="KW-1185">Reference proteome</keyword>
<dbReference type="Pfam" id="PF01432">
    <property type="entry name" value="Peptidase_M3"/>
    <property type="match status" value="1"/>
</dbReference>
<evidence type="ECO:0000256" key="4">
    <source>
        <dbReference type="ARBA" id="ARBA00022801"/>
    </source>
</evidence>
<dbReference type="InterPro" id="IPR001567">
    <property type="entry name" value="Pept_M3A_M3B_dom"/>
</dbReference>
<keyword evidence="2 7" id="KW-0645">Protease</keyword>
<organism evidence="10 11">
    <name type="scientific">Geothrix edaphica</name>
    <dbReference type="NCBI Taxonomy" id="2927976"/>
    <lineage>
        <taxon>Bacteria</taxon>
        <taxon>Pseudomonadati</taxon>
        <taxon>Acidobacteriota</taxon>
        <taxon>Holophagae</taxon>
        <taxon>Holophagales</taxon>
        <taxon>Holophagaceae</taxon>
        <taxon>Geothrix</taxon>
    </lineage>
</organism>
<name>A0ABQ5Q0X1_9BACT</name>
<dbReference type="InterPro" id="IPR034005">
    <property type="entry name" value="M3A_DCP"/>
</dbReference>
<keyword evidence="6 7" id="KW-0482">Metalloprotease</keyword>
<gene>
    <name evidence="10" type="ORF">GETHED_24100</name>
</gene>
<keyword evidence="3 7" id="KW-0479">Metal-binding</keyword>
<evidence type="ECO:0000256" key="7">
    <source>
        <dbReference type="RuleBase" id="RU003435"/>
    </source>
</evidence>
<keyword evidence="10" id="KW-0121">Carboxypeptidase</keyword>
<accession>A0ABQ5Q0X1</accession>
<keyword evidence="8" id="KW-0732">Signal</keyword>
<dbReference type="SUPFAM" id="SSF55486">
    <property type="entry name" value="Metalloproteases ('zincins'), catalytic domain"/>
    <property type="match status" value="1"/>
</dbReference>
<comment type="cofactor">
    <cofactor evidence="7">
        <name>Zn(2+)</name>
        <dbReference type="ChEBI" id="CHEBI:29105"/>
    </cofactor>
    <text evidence="7">Binds 1 zinc ion.</text>
</comment>
<protein>
    <submittedName>
        <fullName evidence="10">Dipeptidyl carboxypeptidase II</fullName>
    </submittedName>
</protein>
<sequence>MRPASALAALMTLPALAADPATASNPFFAEWKTPFGVPPFAEIREDHFLPAFREGMARQKAEVAAIADAQEPPTFANTILALDQSGQFMDRIGSVFFNLTGAETNPRLQAVNREVMPLLAAHRDDINLNAKLFQRVKAVWDARATLKLAPDQARLLERTYKGFVRSGAALTADQQTRMRAINAEQSKLGVDFGDRLLKATKAFQLVVEKPTDLAGLPEGTRMAAAAAAKKAGKDGQWLFTLDGPSIWPFLEYAQNRELRKRILTGYLERCNQGGDTDTNAIVAKVAALRVEKAQLLGYKTWADYVLEENMAKDPKGVYGLLEQIWKPALEVARKERAELQAMMAKDLPGQKLEPWDWRYYAEKVKQAKYDFDEESVKPYFAIDAVRQGAFTLAGRLYGITFTELKDMPVYQKDVRCFEVKEQDGRHLGLIYVDYHPRPGKRGGAWMSSYRQAWVKDGKQVDPVVVNVCNFTAPAGDRPALLTSDEVRTLFHEFGHGLHGLFYKGRYRGTAGTPRDFVELPSQVMENWSMEPEMLKLYAKHYKTGVVIPDALVAKMKKAATFGQGFATVEYMAASLLDMDWHTLTTTKPQDTAAFEKASLAKWGLIAEIPPRYRSPYFNHIMGGYAAGYYSYIWSAVLDSDAFQAFKEKGNLFDPATAAKFRAEVLSKGGTEDPALLYRRFRGRDPKVGPLLEKRGLK</sequence>
<evidence type="ECO:0000256" key="8">
    <source>
        <dbReference type="SAM" id="SignalP"/>
    </source>
</evidence>
<dbReference type="PANTHER" id="PTHR43660:SF1">
    <property type="entry name" value="DIPEPTIDYL CARBOXYPEPTIDASE"/>
    <property type="match status" value="1"/>
</dbReference>